<evidence type="ECO:0000313" key="1">
    <source>
        <dbReference type="EMBL" id="GIX86388.1"/>
    </source>
</evidence>
<dbReference type="EMBL" id="BPLR01021138">
    <property type="protein sequence ID" value="GIX86388.1"/>
    <property type="molecule type" value="Genomic_DNA"/>
</dbReference>
<dbReference type="Proteomes" id="UP001054945">
    <property type="component" value="Unassembled WGS sequence"/>
</dbReference>
<protein>
    <submittedName>
        <fullName evidence="1">Uncharacterized protein</fullName>
    </submittedName>
</protein>
<comment type="caution">
    <text evidence="1">The sequence shown here is derived from an EMBL/GenBank/DDBJ whole genome shotgun (WGS) entry which is preliminary data.</text>
</comment>
<name>A0AAV4NRM1_CAEEX</name>
<sequence>MEALYRDPHRLPTTPIIPKAFRRTKKQEPEEILASETVESNGYFSCPFFTRVVSFKGNKVEQALKLSKQFTKVFKGDVIGW</sequence>
<accession>A0AAV4NRM1</accession>
<keyword evidence="2" id="KW-1185">Reference proteome</keyword>
<organism evidence="1 2">
    <name type="scientific">Caerostris extrusa</name>
    <name type="common">Bark spider</name>
    <name type="synonym">Caerostris bankana</name>
    <dbReference type="NCBI Taxonomy" id="172846"/>
    <lineage>
        <taxon>Eukaryota</taxon>
        <taxon>Metazoa</taxon>
        <taxon>Ecdysozoa</taxon>
        <taxon>Arthropoda</taxon>
        <taxon>Chelicerata</taxon>
        <taxon>Arachnida</taxon>
        <taxon>Araneae</taxon>
        <taxon>Araneomorphae</taxon>
        <taxon>Entelegynae</taxon>
        <taxon>Araneoidea</taxon>
        <taxon>Araneidae</taxon>
        <taxon>Caerostris</taxon>
    </lineage>
</organism>
<reference evidence="1 2" key="1">
    <citation type="submission" date="2021-06" db="EMBL/GenBank/DDBJ databases">
        <title>Caerostris extrusa draft genome.</title>
        <authorList>
            <person name="Kono N."/>
            <person name="Arakawa K."/>
        </authorList>
    </citation>
    <scope>NUCLEOTIDE SEQUENCE [LARGE SCALE GENOMIC DNA]</scope>
</reference>
<evidence type="ECO:0000313" key="2">
    <source>
        <dbReference type="Proteomes" id="UP001054945"/>
    </source>
</evidence>
<proteinExistence type="predicted"/>
<gene>
    <name evidence="1" type="ORF">CEXT_273831</name>
</gene>
<dbReference type="AlphaFoldDB" id="A0AAV4NRM1"/>